<sequence>MKDDSVKVRRRGGGGWREGAVPEANIRNPPPTPPHFTARPLLTPSITLPPVSLHPSLLPSLWPPRYALGSHRPPFGLTTTSTTTTTTASSSSMYHFSWPYCRPEGDFTASRWRSSSREGRLQHGRQGGPA</sequence>
<dbReference type="AlphaFoldDB" id="A0A5B7G040"/>
<reference evidence="2 3" key="1">
    <citation type="submission" date="2019-05" db="EMBL/GenBank/DDBJ databases">
        <title>Another draft genome of Portunus trituberculatus and its Hox gene families provides insights of decapod evolution.</title>
        <authorList>
            <person name="Jeong J.-H."/>
            <person name="Song I."/>
            <person name="Kim S."/>
            <person name="Choi T."/>
            <person name="Kim D."/>
            <person name="Ryu S."/>
            <person name="Kim W."/>
        </authorList>
    </citation>
    <scope>NUCLEOTIDE SEQUENCE [LARGE SCALE GENOMIC DNA]</scope>
    <source>
        <tissue evidence="2">Muscle</tissue>
    </source>
</reference>
<evidence type="ECO:0000256" key="1">
    <source>
        <dbReference type="SAM" id="MobiDB-lite"/>
    </source>
</evidence>
<feature type="region of interest" description="Disordered" evidence="1">
    <location>
        <begin position="71"/>
        <end position="92"/>
    </location>
</feature>
<gene>
    <name evidence="2" type="ORF">E2C01_045079</name>
</gene>
<accession>A0A5B7G040</accession>
<feature type="region of interest" description="Disordered" evidence="1">
    <location>
        <begin position="109"/>
        <end position="130"/>
    </location>
</feature>
<dbReference type="Proteomes" id="UP000324222">
    <property type="component" value="Unassembled WGS sequence"/>
</dbReference>
<evidence type="ECO:0000313" key="3">
    <source>
        <dbReference type="Proteomes" id="UP000324222"/>
    </source>
</evidence>
<name>A0A5B7G040_PORTR</name>
<organism evidence="2 3">
    <name type="scientific">Portunus trituberculatus</name>
    <name type="common">Swimming crab</name>
    <name type="synonym">Neptunus trituberculatus</name>
    <dbReference type="NCBI Taxonomy" id="210409"/>
    <lineage>
        <taxon>Eukaryota</taxon>
        <taxon>Metazoa</taxon>
        <taxon>Ecdysozoa</taxon>
        <taxon>Arthropoda</taxon>
        <taxon>Crustacea</taxon>
        <taxon>Multicrustacea</taxon>
        <taxon>Malacostraca</taxon>
        <taxon>Eumalacostraca</taxon>
        <taxon>Eucarida</taxon>
        <taxon>Decapoda</taxon>
        <taxon>Pleocyemata</taxon>
        <taxon>Brachyura</taxon>
        <taxon>Eubrachyura</taxon>
        <taxon>Portunoidea</taxon>
        <taxon>Portunidae</taxon>
        <taxon>Portuninae</taxon>
        <taxon>Portunus</taxon>
    </lineage>
</organism>
<dbReference type="EMBL" id="VSRR010010050">
    <property type="protein sequence ID" value="MPC51236.1"/>
    <property type="molecule type" value="Genomic_DNA"/>
</dbReference>
<feature type="region of interest" description="Disordered" evidence="1">
    <location>
        <begin position="1"/>
        <end position="36"/>
    </location>
</feature>
<comment type="caution">
    <text evidence="2">The sequence shown here is derived from an EMBL/GenBank/DDBJ whole genome shotgun (WGS) entry which is preliminary data.</text>
</comment>
<feature type="compositionally biased region" description="Low complexity" evidence="1">
    <location>
        <begin position="78"/>
        <end position="92"/>
    </location>
</feature>
<feature type="compositionally biased region" description="Low complexity" evidence="1">
    <location>
        <begin position="18"/>
        <end position="27"/>
    </location>
</feature>
<keyword evidence="3" id="KW-1185">Reference proteome</keyword>
<proteinExistence type="predicted"/>
<protein>
    <submittedName>
        <fullName evidence="2">Uncharacterized protein</fullName>
    </submittedName>
</protein>
<evidence type="ECO:0000313" key="2">
    <source>
        <dbReference type="EMBL" id="MPC51236.1"/>
    </source>
</evidence>